<dbReference type="EMBL" id="LT985188">
    <property type="protein sequence ID" value="SPD85766.1"/>
    <property type="molecule type" value="Genomic_DNA"/>
</dbReference>
<dbReference type="GO" id="GO:0016798">
    <property type="term" value="F:hydrolase activity, acting on glycosyl bonds"/>
    <property type="evidence" value="ECO:0007669"/>
    <property type="project" value="UniProtKB-KW"/>
</dbReference>
<feature type="compositionally biased region" description="Basic and acidic residues" evidence="4">
    <location>
        <begin position="383"/>
        <end position="408"/>
    </location>
</feature>
<evidence type="ECO:0000313" key="6">
    <source>
        <dbReference type="EMBL" id="SPD85766.1"/>
    </source>
</evidence>
<evidence type="ECO:0000256" key="3">
    <source>
        <dbReference type="ARBA" id="ARBA00023326"/>
    </source>
</evidence>
<dbReference type="KEGG" id="mgg:MPLG2_0730"/>
<dbReference type="Pfam" id="PF17963">
    <property type="entry name" value="Big_9"/>
    <property type="match status" value="2"/>
</dbReference>
<dbReference type="CDD" id="cd00063">
    <property type="entry name" value="FN3"/>
    <property type="match status" value="2"/>
</dbReference>
<name>A0A2N9JEF3_9ACTN</name>
<feature type="domain" description="Fibronectin type-III" evidence="5">
    <location>
        <begin position="1579"/>
        <end position="1665"/>
    </location>
</feature>
<dbReference type="PANTHER" id="PTHR13817:SF166">
    <property type="entry name" value="NEURONAL IGCAM-RELATED"/>
    <property type="match status" value="1"/>
</dbReference>
<dbReference type="SMART" id="SM00060">
    <property type="entry name" value="FN3"/>
    <property type="match status" value="3"/>
</dbReference>
<keyword evidence="7" id="KW-1185">Reference proteome</keyword>
<reference evidence="6 7" key="1">
    <citation type="submission" date="2018-02" db="EMBL/GenBank/DDBJ databases">
        <authorList>
            <person name="Cohen D.B."/>
            <person name="Kent A.D."/>
        </authorList>
    </citation>
    <scope>NUCLEOTIDE SEQUENCE [LARGE SCALE GENOMIC DNA]</scope>
    <source>
        <strain evidence="6">1</strain>
    </source>
</reference>
<evidence type="ECO:0000259" key="5">
    <source>
        <dbReference type="PROSITE" id="PS50853"/>
    </source>
</evidence>
<organism evidence="6 7">
    <name type="scientific">Micropruina glycogenica</name>
    <dbReference type="NCBI Taxonomy" id="75385"/>
    <lineage>
        <taxon>Bacteria</taxon>
        <taxon>Bacillati</taxon>
        <taxon>Actinomycetota</taxon>
        <taxon>Actinomycetes</taxon>
        <taxon>Propionibacteriales</taxon>
        <taxon>Nocardioidaceae</taxon>
        <taxon>Micropruina</taxon>
    </lineage>
</organism>
<dbReference type="InterPro" id="IPR036116">
    <property type="entry name" value="FN3_sf"/>
</dbReference>
<sequence>MRWAPGLIAALVLGLIVTLAVRAIGYPVNKLDLNDSGIWVTNDAEQSYGRINKSAVGLDAFLDLPGAAGAQELDVLQDGGAAVEYDAAGGALVPIDTSAVTNNADQAVNLKPGTVVDLRGGTIAAVDPATGKVWAGRYDPELRTADIKALDPVLPALADVGEPPAGAAGQSVAVAVGVDGTVHVASVNGTTLTIAVQNGGFAQPVKGRLDTAINSVQLAAVGAQAVVYDEALGTVILPDGRTKQVTAAVAGKLQQSGPDAPGVLLALPEGLLRIGLADGLSTQLAAGIGTAPAAPVRLAGCDFGAWAGTPTTVVRACGEGQAEAMAVTSRAEPLVRPIFRINRGSLVLNDSADGRVFDLDKQLRLDNWDKIKPKPNQNPNDPNKSDKPALKDAEPHANDDEFGARADRTQIVHPLDNDTDSISSILMIAAVRGVPEGYRVDITPDGQALKVTTPLDARNFSFRYTAGNGYHDDEATVQITIKGTEVNDKPFLREGVAKQSLSVPSFGTLNVAPLGDWRDPESDPVLLVDANSDGDLVPTTPDGRLEYTAAGYDSDTRKKLSYRVADVPGNEVTSEVALTVLGQKALTGGKPVANPDTARGEVGKPIVIRPLANDLPGSDPRTADARLTLGGDITPKANLKVTTDQRSGLVTVIATRPGPYFLDYVAAFGSARVDRSQIRVDVAKDAAGFVPQTMPDQAAIRGTNPVRVDVLANDADPQGGLLTVLSADSDADVDVSVIAGRWLMITPRSDRISPNPFTVHYTVSNGYQSAQGDVTVAQLQAVGDDVPITRKDRAIVRAGDTVLINALANDTSPAGSRLSLATNLDPAITVGQLQLYDASSSQVESLDVGQAWVHADQIRYVAPAEVTETREVTIEYYAVTPTGQRTKGEASVTIKPQPETDDDNHAPRPGDLEARATAGQRIKISLPTSSQDPDGDSVTVAGIGSPPTLGRVVGSSPTSVTYEAYPMLDTVGTDTFSVMVTDRYGKQAPAVVRVAVTPPGSPQPPIAIDDDITAAPGAMIRVDARANDLTARNDKVAIAPLAPLNDNLPAGVTINADGFITAQAPENGQPLLLQYALQGNGGTGPAAGITITPQAGYENAPVIFDEVAEVAGQSATVDVLKRAWDPDGTDAKLSATVLRTDPAITVNGGVVTIPVTTQPQVIAYQVTDERGAQSAALIFVPPAGGGAPVLRPGALIEVAPDASVTATLDDHVMSPRGRSVRLTTADTLSASPAGKLTVEAPDDTHLKVTATDGYVGPGAITVQVMDGESATDEGVLTSYVTIPVQVGPSTPVLRCPAGALKLPAGGDPRTLDIATLCNVWTADSADLASLTYTAEWATPIDGVEVTGGRTVTVQATGAATPGSRGELSIGVAGTQAQPQTLTFTITKAPPATMQGRTYTDIQQGTPVRVPVGIRSPLVDAVPGIVKVTQVSGPPTPYVIAGTTITFTPPKDAHGEVVFDVTGTDVADKNREDRHITARFTLVVYGVPGKPGAPRPGPTVQSKATTLSWTAPSANGSPITGYEVKDSKGRVTTCPATSCRITGLTNAVWYTFQVRALNKAGAGEWSDNSRRIRPDQPPPAPTGLKVSNPQDHTVTLSWNPVKFEGTAIKRFHIIVDGRTIPAAGTATSRVITGLDNNTIYTISLAAENELAIGPSARIQGQSAGKPLGLTAPKFTAATATGAATALRVSWNMPDKNGPADLTFSVVRDGTKTICSGTQGTSCTDDRVTYDGSTHSYVVTARNGAGKTSTARASWQATGVPEKPGAPRVTPTGNDRTIRVQGTAPDSRGRQSTLRILANGSAVATMAVSARGASFDRNVTVPADGVSYTFTLQICNEERCGTASSGASTTAFGEIQGFSLSKNASSGTNVSFDINVNPNGRALRVSVEGSNIGSTDDRDGTWSRAVTRDLGGYSRTRTFTVTVSDATRSQTRTITLTSEDPPNPTVTLIWGGYNTNNPEGCNFTSHCRFVGARISNAQGSLSCRVHDSYGSAFNTRWSQGNGERITQAYWGIHPDSAWVAVTCDGITDRWYGSRPA</sequence>
<proteinExistence type="predicted"/>
<keyword evidence="1" id="KW-0677">Repeat</keyword>
<evidence type="ECO:0000256" key="4">
    <source>
        <dbReference type="SAM" id="MobiDB-lite"/>
    </source>
</evidence>
<protein>
    <recommendedName>
        <fullName evidence="5">Fibronectin type-III domain-containing protein</fullName>
    </recommendedName>
</protein>
<dbReference type="InterPro" id="IPR013783">
    <property type="entry name" value="Ig-like_fold"/>
</dbReference>
<dbReference type="Proteomes" id="UP000238164">
    <property type="component" value="Chromosome 1"/>
</dbReference>
<evidence type="ECO:0000256" key="1">
    <source>
        <dbReference type="ARBA" id="ARBA00022737"/>
    </source>
</evidence>
<dbReference type="GO" id="GO:0000272">
    <property type="term" value="P:polysaccharide catabolic process"/>
    <property type="evidence" value="ECO:0007669"/>
    <property type="project" value="UniProtKB-KW"/>
</dbReference>
<feature type="region of interest" description="Disordered" evidence="4">
    <location>
        <begin position="1562"/>
        <end position="1582"/>
    </location>
</feature>
<dbReference type="PROSITE" id="PS50853">
    <property type="entry name" value="FN3"/>
    <property type="match status" value="2"/>
</dbReference>
<keyword evidence="2" id="KW-0326">Glycosidase</keyword>
<dbReference type="PRINTS" id="PR00014">
    <property type="entry name" value="FNTYPEIII"/>
</dbReference>
<keyword evidence="3" id="KW-0624">Polysaccharide degradation</keyword>
<dbReference type="SUPFAM" id="SSF49265">
    <property type="entry name" value="Fibronectin type III"/>
    <property type="match status" value="2"/>
</dbReference>
<dbReference type="PANTHER" id="PTHR13817">
    <property type="entry name" value="TITIN"/>
    <property type="match status" value="1"/>
</dbReference>
<evidence type="ECO:0000256" key="2">
    <source>
        <dbReference type="ARBA" id="ARBA00023295"/>
    </source>
</evidence>
<gene>
    <name evidence="6" type="ORF">MPLG2_0730</name>
</gene>
<feature type="region of interest" description="Disordered" evidence="4">
    <location>
        <begin position="368"/>
        <end position="408"/>
    </location>
</feature>
<keyword evidence="2" id="KW-0378">Hydrolase</keyword>
<evidence type="ECO:0000313" key="7">
    <source>
        <dbReference type="Proteomes" id="UP000238164"/>
    </source>
</evidence>
<dbReference type="InterPro" id="IPR003961">
    <property type="entry name" value="FN3_dom"/>
</dbReference>
<dbReference type="Pfam" id="PF00041">
    <property type="entry name" value="fn3"/>
    <property type="match status" value="2"/>
</dbReference>
<dbReference type="InterPro" id="IPR050964">
    <property type="entry name" value="Striated_Muscle_Regulatory"/>
</dbReference>
<accession>A0A2N9JEF3</accession>
<keyword evidence="3" id="KW-0119">Carbohydrate metabolism</keyword>
<feature type="region of interest" description="Disordered" evidence="4">
    <location>
        <begin position="885"/>
        <end position="911"/>
    </location>
</feature>
<dbReference type="Gene3D" id="2.60.40.10">
    <property type="entry name" value="Immunoglobulins"/>
    <property type="match status" value="3"/>
</dbReference>
<feature type="domain" description="Fibronectin type-III" evidence="5">
    <location>
        <begin position="1489"/>
        <end position="1577"/>
    </location>
</feature>